<feature type="transmembrane region" description="Helical" evidence="2">
    <location>
        <begin position="32"/>
        <end position="50"/>
    </location>
</feature>
<name>A0A2N3Q0F7_9PROT</name>
<organism evidence="3 4">
    <name type="scientific">Telmatospirillum siberiense</name>
    <dbReference type="NCBI Taxonomy" id="382514"/>
    <lineage>
        <taxon>Bacteria</taxon>
        <taxon>Pseudomonadati</taxon>
        <taxon>Pseudomonadota</taxon>
        <taxon>Alphaproteobacteria</taxon>
        <taxon>Rhodospirillales</taxon>
        <taxon>Rhodospirillaceae</taxon>
        <taxon>Telmatospirillum</taxon>
    </lineage>
</organism>
<feature type="transmembrane region" description="Helical" evidence="2">
    <location>
        <begin position="98"/>
        <end position="120"/>
    </location>
</feature>
<dbReference type="EMBL" id="PIUM01000002">
    <property type="protein sequence ID" value="PKU26148.1"/>
    <property type="molecule type" value="Genomic_DNA"/>
</dbReference>
<feature type="transmembrane region" description="Helical" evidence="2">
    <location>
        <begin position="140"/>
        <end position="163"/>
    </location>
</feature>
<dbReference type="InterPro" id="IPR042106">
    <property type="entry name" value="Nuo/plastoQ_OxRdtase_6_NuoJ"/>
</dbReference>
<dbReference type="GO" id="GO:0048038">
    <property type="term" value="F:quinone binding"/>
    <property type="evidence" value="ECO:0007669"/>
    <property type="project" value="UniProtKB-UniRule"/>
</dbReference>
<evidence type="ECO:0000313" key="4">
    <source>
        <dbReference type="Proteomes" id="UP000233293"/>
    </source>
</evidence>
<comment type="subcellular location">
    <subcellularLocation>
        <location evidence="2">Cell membrane</location>
        <topology evidence="2">Multi-pass membrane protein</topology>
    </subcellularLocation>
</comment>
<dbReference type="Gene3D" id="1.20.120.1200">
    <property type="entry name" value="NADH-ubiquinone/plastoquinone oxidoreductase chain 6, subunit NuoJ"/>
    <property type="match status" value="1"/>
</dbReference>
<dbReference type="GO" id="GO:0005886">
    <property type="term" value="C:plasma membrane"/>
    <property type="evidence" value="ECO:0007669"/>
    <property type="project" value="UniProtKB-SubCell"/>
</dbReference>
<comment type="function">
    <text evidence="2">NDH-1 shuttles electrons from NADH, via FMN and iron-sulfur (Fe-S) centers, to quinones in the respiratory chain. Couples the redox reaction to proton translocation (for every two electrons transferred, four hydrogen ions are translocated across the cytoplasmic membrane), and thus conserves the redox energy in a proton gradient.</text>
</comment>
<dbReference type="InterPro" id="IPR001457">
    <property type="entry name" value="NADH_UbQ/plastoQ_OxRdtase_su6"/>
</dbReference>
<proteinExistence type="inferred from homology"/>
<keyword evidence="2" id="KW-1003">Cell membrane</keyword>
<keyword evidence="2" id="KW-0520">NAD</keyword>
<evidence type="ECO:0000256" key="2">
    <source>
        <dbReference type="RuleBase" id="RU004429"/>
    </source>
</evidence>
<dbReference type="AlphaFoldDB" id="A0A2N3Q0F7"/>
<comment type="caution">
    <text evidence="3">The sequence shown here is derived from an EMBL/GenBank/DDBJ whole genome shotgun (WGS) entry which is preliminary data.</text>
</comment>
<dbReference type="OrthoDB" id="9814997at2"/>
<dbReference type="PANTHER" id="PTHR33269:SF17">
    <property type="entry name" value="NADH-UBIQUINONE OXIDOREDUCTASE CHAIN 6"/>
    <property type="match status" value="1"/>
</dbReference>
<dbReference type="EC" id="7.1.1.-" evidence="2"/>
<dbReference type="PANTHER" id="PTHR33269">
    <property type="entry name" value="NADH-UBIQUINONE OXIDOREDUCTASE CHAIN 6"/>
    <property type="match status" value="1"/>
</dbReference>
<gene>
    <name evidence="3" type="ORF">CWS72_03195</name>
</gene>
<protein>
    <recommendedName>
        <fullName evidence="2">NADH-quinone oxidoreductase subunit J</fullName>
        <ecNumber evidence="2">7.1.1.-</ecNumber>
    </recommendedName>
</protein>
<feature type="transmembrane region" description="Helical" evidence="2">
    <location>
        <begin position="56"/>
        <end position="77"/>
    </location>
</feature>
<comment type="similarity">
    <text evidence="1 2">Belongs to the complex I subunit 6 family.</text>
</comment>
<dbReference type="Pfam" id="PF00499">
    <property type="entry name" value="Oxidored_q3"/>
    <property type="match status" value="1"/>
</dbReference>
<evidence type="ECO:0000256" key="1">
    <source>
        <dbReference type="ARBA" id="ARBA00005698"/>
    </source>
</evidence>
<keyword evidence="4" id="KW-1185">Reference proteome</keyword>
<evidence type="ECO:0000313" key="3">
    <source>
        <dbReference type="EMBL" id="PKU26148.1"/>
    </source>
</evidence>
<dbReference type="Proteomes" id="UP000233293">
    <property type="component" value="Unassembled WGS sequence"/>
</dbReference>
<dbReference type="GO" id="GO:0008137">
    <property type="term" value="F:NADH dehydrogenase (ubiquinone) activity"/>
    <property type="evidence" value="ECO:0007669"/>
    <property type="project" value="UniProtKB-UniRule"/>
</dbReference>
<sequence length="169" mass="17982">MEILAKIAFALHALIILGGALVAVSSKSLVRALVGLVVTFFGVAGMYLLLATPFLAFMQILIYVGAVCVLVFFSVMLTRADGEGEEARPVTIRHRFNALLAGLVPAVGLALVLIRHPGAARDLPVEVGLPALGTGLLEQYSLSFELISLILLVAMSGAVVLTWERKEKQ</sequence>
<keyword evidence="2" id="KW-0472">Membrane</keyword>
<feature type="transmembrane region" description="Helical" evidence="2">
    <location>
        <begin position="6"/>
        <end position="25"/>
    </location>
</feature>
<keyword evidence="2" id="KW-0874">Quinone</keyword>
<reference evidence="4" key="1">
    <citation type="submission" date="2017-12" db="EMBL/GenBank/DDBJ databases">
        <title>Draft genome sequence of Telmatospirillum siberiense 26-4b1T, an acidotolerant peatland alphaproteobacterium potentially involved in sulfur cycling.</title>
        <authorList>
            <person name="Hausmann B."/>
            <person name="Pjevac P."/>
            <person name="Schreck K."/>
            <person name="Herbold C.W."/>
            <person name="Daims H."/>
            <person name="Wagner M."/>
            <person name="Pester M."/>
            <person name="Loy A."/>
        </authorList>
    </citation>
    <scope>NUCLEOTIDE SEQUENCE [LARGE SCALE GENOMIC DNA]</scope>
    <source>
        <strain evidence="4">26-4b1</strain>
    </source>
</reference>
<comment type="catalytic activity">
    <reaction evidence="2">
        <text>a quinone + NADH + 5 H(+)(in) = a quinol + NAD(+) + 4 H(+)(out)</text>
        <dbReference type="Rhea" id="RHEA:57888"/>
        <dbReference type="ChEBI" id="CHEBI:15378"/>
        <dbReference type="ChEBI" id="CHEBI:24646"/>
        <dbReference type="ChEBI" id="CHEBI:57540"/>
        <dbReference type="ChEBI" id="CHEBI:57945"/>
        <dbReference type="ChEBI" id="CHEBI:132124"/>
    </reaction>
</comment>
<accession>A0A2N3Q0F7</accession>
<keyword evidence="2" id="KW-0812">Transmembrane</keyword>
<dbReference type="RefSeq" id="WP_101249109.1">
    <property type="nucleotide sequence ID" value="NZ_PIUM01000002.1"/>
</dbReference>
<keyword evidence="2" id="KW-1133">Transmembrane helix</keyword>